<reference evidence="7 8" key="1">
    <citation type="journal article" date="2009" name="Genome Res.">
        <title>Comparative genomics of protoploid Saccharomycetaceae.</title>
        <authorList>
            <consortium name="The Genolevures Consortium"/>
            <person name="Souciet J.-L."/>
            <person name="Dujon B."/>
            <person name="Gaillardin C."/>
            <person name="Johnston M."/>
            <person name="Baret P.V."/>
            <person name="Cliften P."/>
            <person name="Sherman D.J."/>
            <person name="Weissenbach J."/>
            <person name="Westhof E."/>
            <person name="Wincker P."/>
            <person name="Jubin C."/>
            <person name="Poulain J."/>
            <person name="Barbe V."/>
            <person name="Segurens B."/>
            <person name="Artiguenave F."/>
            <person name="Anthouard V."/>
            <person name="Vacherie B."/>
            <person name="Val M.-E."/>
            <person name="Fulton R.S."/>
            <person name="Minx P."/>
            <person name="Wilson R."/>
            <person name="Durrens P."/>
            <person name="Jean G."/>
            <person name="Marck C."/>
            <person name="Martin T."/>
            <person name="Nikolski M."/>
            <person name="Rolland T."/>
            <person name="Seret M.-L."/>
            <person name="Casaregola S."/>
            <person name="Despons L."/>
            <person name="Fairhead C."/>
            <person name="Fischer G."/>
            <person name="Lafontaine I."/>
            <person name="Leh V."/>
            <person name="Lemaire M."/>
            <person name="de Montigny J."/>
            <person name="Neuveglise C."/>
            <person name="Thierry A."/>
            <person name="Blanc-Lenfle I."/>
            <person name="Bleykasten C."/>
            <person name="Diffels J."/>
            <person name="Fritsch E."/>
            <person name="Frangeul L."/>
            <person name="Goeffon A."/>
            <person name="Jauniaux N."/>
            <person name="Kachouri-Lafond R."/>
            <person name="Payen C."/>
            <person name="Potier S."/>
            <person name="Pribylova L."/>
            <person name="Ozanne C."/>
            <person name="Richard G.-F."/>
            <person name="Sacerdot C."/>
            <person name="Straub M.-L."/>
            <person name="Talla E."/>
        </authorList>
    </citation>
    <scope>NUCLEOTIDE SEQUENCE [LARGE SCALE GENOMIC DNA]</scope>
    <source>
        <strain evidence="8">ATCC 56472 / CBS 6340 / NRRL Y-8284</strain>
    </source>
</reference>
<dbReference type="Pfam" id="PF10537">
    <property type="entry name" value="WAC_Acf1_DNA_bd"/>
    <property type="match status" value="1"/>
</dbReference>
<organism evidence="7 8">
    <name type="scientific">Lachancea thermotolerans (strain ATCC 56472 / CBS 6340 / NRRL Y-8284)</name>
    <name type="common">Yeast</name>
    <name type="synonym">Kluyveromyces thermotolerans</name>
    <dbReference type="NCBI Taxonomy" id="559295"/>
    <lineage>
        <taxon>Eukaryota</taxon>
        <taxon>Fungi</taxon>
        <taxon>Dikarya</taxon>
        <taxon>Ascomycota</taxon>
        <taxon>Saccharomycotina</taxon>
        <taxon>Saccharomycetes</taxon>
        <taxon>Saccharomycetales</taxon>
        <taxon>Saccharomycetaceae</taxon>
        <taxon>Lachancea</taxon>
    </lineage>
</organism>
<dbReference type="FunCoup" id="C5E2C1">
    <property type="interactions" value="330"/>
</dbReference>
<sequence length="1110" mass="127526">MVLYKRKPIILPPPRPLPSNINVRVWHINESGEWFTKYTEYLERMDFYMRRQFTCEITGTSCLTFFEALNSEEMQFRAVEEKFPLKLREPVAKFLHFNETRRVDLLVEQVYSRFKKDFYPGERVYLRKKIAAPHTPSPTGQAVEENDKHTPMPLQNLQRPYLVKEKASFNAVVDFATKEEIRSAYSKYMITEEFGSKSLMVDEDEIFRDRCTFTKHLIKCFCKITLRRASTKIGAPLCVKDEYLSMYGLTLDWPPSMLQYKVDTPAEPVVPSDALSSPSAYHGYSYQEEKSGKRPNDQIEGELPGIKRSKSPSVFPTPYDVNEFRETKATYNGPNRALQHAFCYSQNLNRVPLNKPGSRFGKMNKLLEVYQFFQTFSKVLYVSPFCLDAFVFSLKYTDVREMEGVKIQAITNIPGVRENTPEIADTPISEMSEIEKWAEEQIPGICEFLESQKTPLVSYVLRKSRDLNDNFLNDIYSNGTALIIECFVALERLFIDENGEWRCLVMDQWYDSEEEEQPSDSTKSAHDDAHKIDDEGKSIVEKEDEISNPEVDDLLEKCLNYRNVNWSERLSKRQFKNGSWLIILLGIFQDCIHLPMYTEFIQKFVKAIVPPEPTTPNLNKVLWQNFCENLRLEDKLEALWVLVDVASNFSQDIKVFIEDTMEVCVQIRSERLKISKRLKTETANLVDLNVKLKELESSSEKILEITNDEVQAHISAQQEKIDNINKDRETLNQKLIENDIRRLNSLGMDRNGNKYYWQELCGVQRTRGGKDADFGSGRLWVQGTALGDAKRLLHLPSKGASLWKKLLCNSTAGQVVDQLFPGEGPAGNELVPVEYQEDGMVQPNLKHLVEGFSTLSPIQRKILDESIQGLLLGEHAWAYIETPIEINVLITWLTEGGSVDQTLSRQARSIKPALLDTLDQKEKVYKTEQIPENQEALLKRFEESKINETDAQACQGRTVSDHIPDDEKELEAIAEEIMALDDTASKTRTALNRIKELEERRDFLLNKRTFESHATRVQSRAQHQKISQEIEKKLDAQEAALNECWQLPLSSSRAEAMNWKNELALSAWGLSLYAGATGKVKNGNQLSVKQRMADIFSSLLSYGQNDHDNA</sequence>
<dbReference type="PANTHER" id="PTHR32075:SF6">
    <property type="entry name" value="ISWI CHROMATIN-REMODELING COMPLEX SUBUNIT YPL216W-RELATED"/>
    <property type="match status" value="1"/>
</dbReference>
<feature type="coiled-coil region" evidence="4">
    <location>
        <begin position="678"/>
        <end position="734"/>
    </location>
</feature>
<dbReference type="HOGENOM" id="CLU_265647_0_0_1"/>
<evidence type="ECO:0000313" key="8">
    <source>
        <dbReference type="Proteomes" id="UP000002036"/>
    </source>
</evidence>
<evidence type="ECO:0000256" key="5">
    <source>
        <dbReference type="SAM" id="MobiDB-lite"/>
    </source>
</evidence>
<dbReference type="InterPro" id="IPR013136">
    <property type="entry name" value="WSTF_Acf1_Cbp146"/>
</dbReference>
<dbReference type="GeneID" id="8294357"/>
<dbReference type="GO" id="GO:0000781">
    <property type="term" value="C:chromosome, telomeric region"/>
    <property type="evidence" value="ECO:0007669"/>
    <property type="project" value="GOC"/>
</dbReference>
<comment type="subcellular location">
    <subcellularLocation>
        <location evidence="1 3">Nucleus</location>
    </subcellularLocation>
</comment>
<feature type="compositionally biased region" description="Basic and acidic residues" evidence="5">
    <location>
        <begin position="523"/>
        <end position="541"/>
    </location>
</feature>
<evidence type="ECO:0000259" key="6">
    <source>
        <dbReference type="PROSITE" id="PS51136"/>
    </source>
</evidence>
<dbReference type="EMBL" id="CU928180">
    <property type="protein sequence ID" value="CAR30182.1"/>
    <property type="molecule type" value="Genomic_DNA"/>
</dbReference>
<evidence type="ECO:0000313" key="7">
    <source>
        <dbReference type="EMBL" id="CAR30182.1"/>
    </source>
</evidence>
<dbReference type="Pfam" id="PF02791">
    <property type="entry name" value="DDT"/>
    <property type="match status" value="1"/>
</dbReference>
<feature type="domain" description="WAC" evidence="6">
    <location>
        <begin position="23"/>
        <end position="130"/>
    </location>
</feature>
<dbReference type="OrthoDB" id="332390at2759"/>
<dbReference type="STRING" id="559295.C5E2C1"/>
<dbReference type="RefSeq" id="XP_002556044.1">
    <property type="nucleotide sequence ID" value="XM_002555998.1"/>
</dbReference>
<keyword evidence="8" id="KW-1185">Reference proteome</keyword>
<keyword evidence="2 3" id="KW-0539">Nucleus</keyword>
<dbReference type="PANTHER" id="PTHR32075">
    <property type="entry name" value="ISWI CHROMATIN-REMODELING COMPLEX SUBUNIT YPL216W-RELATED"/>
    <property type="match status" value="1"/>
</dbReference>
<name>C5E2C1_LACTC</name>
<keyword evidence="4" id="KW-0175">Coiled coil</keyword>
<evidence type="ECO:0000256" key="2">
    <source>
        <dbReference type="ARBA" id="ARBA00023242"/>
    </source>
</evidence>
<protein>
    <submittedName>
        <fullName evidence="7">KLTH0H03740p</fullName>
    </submittedName>
</protein>
<dbReference type="Proteomes" id="UP000002036">
    <property type="component" value="Chromosome H"/>
</dbReference>
<dbReference type="InterPro" id="IPR018501">
    <property type="entry name" value="DDT_dom"/>
</dbReference>
<dbReference type="OMA" id="GAPWCVK"/>
<feature type="region of interest" description="Disordered" evidence="5">
    <location>
        <begin position="514"/>
        <end position="543"/>
    </location>
</feature>
<evidence type="ECO:0000256" key="1">
    <source>
        <dbReference type="ARBA" id="ARBA00004123"/>
    </source>
</evidence>
<dbReference type="eggNOG" id="KOG1245">
    <property type="taxonomic scope" value="Eukaryota"/>
</dbReference>
<dbReference type="AlphaFoldDB" id="C5E2C1"/>
<evidence type="ECO:0000256" key="4">
    <source>
        <dbReference type="SAM" id="Coils"/>
    </source>
</evidence>
<dbReference type="PROSITE" id="PS51136">
    <property type="entry name" value="WAC"/>
    <property type="match status" value="1"/>
</dbReference>
<feature type="compositionally biased region" description="Basic and acidic residues" evidence="5">
    <location>
        <begin position="287"/>
        <end position="297"/>
    </location>
</feature>
<dbReference type="GO" id="GO:0005634">
    <property type="term" value="C:nucleus"/>
    <property type="evidence" value="ECO:0007669"/>
    <property type="project" value="UniProtKB-SubCell"/>
</dbReference>
<evidence type="ECO:0000256" key="3">
    <source>
        <dbReference type="PROSITE-ProRule" id="PRU00475"/>
    </source>
</evidence>
<proteinExistence type="predicted"/>
<feature type="region of interest" description="Disordered" evidence="5">
    <location>
        <begin position="286"/>
        <end position="313"/>
    </location>
</feature>
<accession>C5E2C1</accession>
<gene>
    <name evidence="7" type="ordered locus">KLTH0H03740g</name>
</gene>
<dbReference type="KEGG" id="lth:KLTH0H03740g"/>
<dbReference type="InParanoid" id="C5E2C1"/>
<feature type="coiled-coil region" evidence="4">
    <location>
        <begin position="980"/>
        <end position="1040"/>
    </location>
</feature>
<dbReference type="GO" id="GO:0031509">
    <property type="term" value="P:subtelomeric heterochromatin formation"/>
    <property type="evidence" value="ECO:0007669"/>
    <property type="project" value="TreeGrafter"/>
</dbReference>